<organism evidence="2 3">
    <name type="scientific">Amnibacterium setariae</name>
    <dbReference type="NCBI Taxonomy" id="2306585"/>
    <lineage>
        <taxon>Bacteria</taxon>
        <taxon>Bacillati</taxon>
        <taxon>Actinomycetota</taxon>
        <taxon>Actinomycetes</taxon>
        <taxon>Micrococcales</taxon>
        <taxon>Microbacteriaceae</taxon>
        <taxon>Amnibacterium</taxon>
    </lineage>
</organism>
<gene>
    <name evidence="2" type="ORF">D1781_05000</name>
</gene>
<dbReference type="Gene3D" id="2.120.10.30">
    <property type="entry name" value="TolB, C-terminal domain"/>
    <property type="match status" value="1"/>
</dbReference>
<dbReference type="Pfam" id="PF07676">
    <property type="entry name" value="PD40"/>
    <property type="match status" value="2"/>
</dbReference>
<evidence type="ECO:0000313" key="2">
    <source>
        <dbReference type="EMBL" id="RIX30765.1"/>
    </source>
</evidence>
<comment type="similarity">
    <text evidence="1">Belongs to the TolB family.</text>
</comment>
<dbReference type="InterPro" id="IPR011042">
    <property type="entry name" value="6-blade_b-propeller_TolB-like"/>
</dbReference>
<dbReference type="PANTHER" id="PTHR36842">
    <property type="entry name" value="PROTEIN TOLB HOMOLOG"/>
    <property type="match status" value="1"/>
</dbReference>
<dbReference type="InterPro" id="IPR011659">
    <property type="entry name" value="WD40"/>
</dbReference>
<comment type="caution">
    <text evidence="2">The sequence shown here is derived from an EMBL/GenBank/DDBJ whole genome shotgun (WGS) entry which is preliminary data.</text>
</comment>
<dbReference type="OrthoDB" id="262125at2"/>
<dbReference type="SUPFAM" id="SSF82171">
    <property type="entry name" value="DPP6 N-terminal domain-like"/>
    <property type="match status" value="1"/>
</dbReference>
<reference evidence="3" key="1">
    <citation type="submission" date="2018-09" db="EMBL/GenBank/DDBJ databases">
        <authorList>
            <person name="Kim I."/>
        </authorList>
    </citation>
    <scope>NUCLEOTIDE SEQUENCE [LARGE SCALE GENOMIC DNA]</scope>
    <source>
        <strain evidence="3">DD4a</strain>
    </source>
</reference>
<protein>
    <submittedName>
        <fullName evidence="2">Biopolymer transporter Tol</fullName>
    </submittedName>
</protein>
<proteinExistence type="inferred from homology"/>
<evidence type="ECO:0000313" key="3">
    <source>
        <dbReference type="Proteomes" id="UP000265742"/>
    </source>
</evidence>
<dbReference type="PANTHER" id="PTHR36842:SF1">
    <property type="entry name" value="PROTEIN TOLB"/>
    <property type="match status" value="1"/>
</dbReference>
<sequence>MAHFRTLAPGQTARVHVHDAVTGEDVVVHESTDVLLEAPNWTADGAALLVNGQGVLWSLAPEPGARPVRIEHEDLPEINNDHVLDPDGAHVYLSAMDGHIHRAPIAGGRAARITRDDGVWHFLHGVSPDGRRLAYVRMASFEEPGRLAVIASDGGDSTIVDTGEGHIDGPEWSPDGTWLYFNTERWATAPGHAQLARVPDGGGGEVERLHSSGTVDWFPHLAPDGRTAVYIEFPPGTEGHPADKDVALVVVDVADWSAPRKRIRIPGGQGTVNVNSWAPDSRRFAYVSYPVSG</sequence>
<dbReference type="AlphaFoldDB" id="A0A3A1U1H7"/>
<dbReference type="Proteomes" id="UP000265742">
    <property type="component" value="Unassembled WGS sequence"/>
</dbReference>
<dbReference type="RefSeq" id="WP_119481126.1">
    <property type="nucleotide sequence ID" value="NZ_QXTG01000001.1"/>
</dbReference>
<keyword evidence="3" id="KW-1185">Reference proteome</keyword>
<name>A0A3A1U1H7_9MICO</name>
<evidence type="ECO:0000256" key="1">
    <source>
        <dbReference type="ARBA" id="ARBA00009820"/>
    </source>
</evidence>
<accession>A0A3A1U1H7</accession>
<dbReference type="EMBL" id="QXTG01000001">
    <property type="protein sequence ID" value="RIX30765.1"/>
    <property type="molecule type" value="Genomic_DNA"/>
</dbReference>